<dbReference type="InterPro" id="IPR023804">
    <property type="entry name" value="DUF3792_TM"/>
</dbReference>
<dbReference type="EMBL" id="JBBMEI010000012">
    <property type="protein sequence ID" value="MEQ2357818.1"/>
    <property type="molecule type" value="Genomic_DNA"/>
</dbReference>
<dbReference type="RefSeq" id="WP_022214373.1">
    <property type="nucleotide sequence ID" value="NZ_JBBMEI010000012.1"/>
</dbReference>
<comment type="caution">
    <text evidence="2">The sequence shown here is derived from an EMBL/GenBank/DDBJ whole genome shotgun (WGS) entry which is preliminary data.</text>
</comment>
<keyword evidence="1" id="KW-0812">Transmembrane</keyword>
<keyword evidence="3" id="KW-1185">Reference proteome</keyword>
<evidence type="ECO:0000313" key="3">
    <source>
        <dbReference type="Proteomes" id="UP001446032"/>
    </source>
</evidence>
<dbReference type="NCBIfam" id="TIGR04086">
    <property type="entry name" value="TIGR04086_membr"/>
    <property type="match status" value="1"/>
</dbReference>
<dbReference type="Proteomes" id="UP001446032">
    <property type="component" value="Unassembled WGS sequence"/>
</dbReference>
<keyword evidence="1" id="KW-0472">Membrane</keyword>
<evidence type="ECO:0000256" key="1">
    <source>
        <dbReference type="SAM" id="Phobius"/>
    </source>
</evidence>
<feature type="transmembrane region" description="Helical" evidence="1">
    <location>
        <begin position="68"/>
        <end position="91"/>
    </location>
</feature>
<proteinExistence type="predicted"/>
<organism evidence="2 3">
    <name type="scientific">Blautia intestinihominis</name>
    <dbReference type="NCBI Taxonomy" id="3133152"/>
    <lineage>
        <taxon>Bacteria</taxon>
        <taxon>Bacillati</taxon>
        <taxon>Bacillota</taxon>
        <taxon>Clostridia</taxon>
        <taxon>Lachnospirales</taxon>
        <taxon>Lachnospiraceae</taxon>
        <taxon>Blautia</taxon>
    </lineage>
</organism>
<feature type="transmembrane region" description="Helical" evidence="1">
    <location>
        <begin position="37"/>
        <end position="56"/>
    </location>
</feature>
<keyword evidence="1" id="KW-1133">Transmembrane helix</keyword>
<accession>A0ABV1AI18</accession>
<evidence type="ECO:0000313" key="2">
    <source>
        <dbReference type="EMBL" id="MEQ2357818.1"/>
    </source>
</evidence>
<feature type="transmembrane region" description="Helical" evidence="1">
    <location>
        <begin position="97"/>
        <end position="115"/>
    </location>
</feature>
<name>A0ABV1AI18_9FIRM</name>
<gene>
    <name evidence="2" type="ORF">WMO75_05590</name>
</gene>
<reference evidence="2 3" key="1">
    <citation type="submission" date="2024-03" db="EMBL/GenBank/DDBJ databases">
        <title>Human intestinal bacterial collection.</title>
        <authorList>
            <person name="Pauvert C."/>
            <person name="Hitch T.C.A."/>
            <person name="Clavel T."/>
        </authorList>
    </citation>
    <scope>NUCLEOTIDE SEQUENCE [LARGE SCALE GENOMIC DNA]</scope>
    <source>
        <strain evidence="2 3">CLA-AA-H95</strain>
    </source>
</reference>
<feature type="transmembrane region" description="Helical" evidence="1">
    <location>
        <begin position="12"/>
        <end position="31"/>
    </location>
</feature>
<sequence>MKIKAVLRSLFLAYALTGICLLLLAFLVFQMDIGTGPVTVGIIVIYVISCMAGGFLAGKITRREKYRWGALVGLSYFILLGTVSFIVSGSWDMSPGHMITTLCMCLGGGTLGGMLS</sequence>
<protein>
    <submittedName>
        <fullName evidence="2">TIGR04086 family membrane protein</fullName>
    </submittedName>
</protein>
<dbReference type="Pfam" id="PF12670">
    <property type="entry name" value="DUF3792"/>
    <property type="match status" value="1"/>
</dbReference>